<evidence type="ECO:0000256" key="4">
    <source>
        <dbReference type="ARBA" id="ARBA00022692"/>
    </source>
</evidence>
<accession>A0ABQ6GZM6</accession>
<keyword evidence="10" id="KW-1185">Reference proteome</keyword>
<evidence type="ECO:0000313" key="10">
    <source>
        <dbReference type="Proteomes" id="UP001157186"/>
    </source>
</evidence>
<evidence type="ECO:0000256" key="8">
    <source>
        <dbReference type="SAM" id="Phobius"/>
    </source>
</evidence>
<keyword evidence="5 8" id="KW-1133">Transmembrane helix</keyword>
<comment type="subcellular location">
    <subcellularLocation>
        <location evidence="1">Cell membrane</location>
        <topology evidence="1">Single-pass membrane protein</topology>
    </subcellularLocation>
    <subcellularLocation>
        <location evidence="7">Cell membrane</location>
        <topology evidence="7">Single-pass type II membrane protein</topology>
    </subcellularLocation>
</comment>
<evidence type="ECO:0000256" key="7">
    <source>
        <dbReference type="RuleBase" id="RU003879"/>
    </source>
</evidence>
<evidence type="ECO:0000256" key="2">
    <source>
        <dbReference type="ARBA" id="ARBA00005811"/>
    </source>
</evidence>
<evidence type="ECO:0000256" key="1">
    <source>
        <dbReference type="ARBA" id="ARBA00004162"/>
    </source>
</evidence>
<evidence type="ECO:0000256" key="3">
    <source>
        <dbReference type="ARBA" id="ARBA00022475"/>
    </source>
</evidence>
<name>A0ABQ6GZM6_9GAMM</name>
<dbReference type="RefSeq" id="WP_284246015.1">
    <property type="nucleotide sequence ID" value="NZ_BSST01000001.1"/>
</dbReference>
<evidence type="ECO:0000313" key="9">
    <source>
        <dbReference type="EMBL" id="GLX80056.1"/>
    </source>
</evidence>
<dbReference type="EMBL" id="BSST01000001">
    <property type="protein sequence ID" value="GLX80056.1"/>
    <property type="molecule type" value="Genomic_DNA"/>
</dbReference>
<keyword evidence="4 7" id="KW-0812">Transmembrane</keyword>
<comment type="similarity">
    <text evidence="2 7">Belongs to the ExbD/TolR family.</text>
</comment>
<evidence type="ECO:0000256" key="6">
    <source>
        <dbReference type="ARBA" id="ARBA00023136"/>
    </source>
</evidence>
<reference evidence="9 10" key="1">
    <citation type="submission" date="2023-03" db="EMBL/GenBank/DDBJ databases">
        <title>Draft genome sequence of Thalassotalea insulae KCTC 62186T.</title>
        <authorList>
            <person name="Sawabe T."/>
        </authorList>
    </citation>
    <scope>NUCLEOTIDE SEQUENCE [LARGE SCALE GENOMIC DNA]</scope>
    <source>
        <strain evidence="9 10">KCTC 62186</strain>
    </source>
</reference>
<gene>
    <name evidence="9" type="primary">exbD_3</name>
    <name evidence="9" type="ORF">tinsulaeT_33960</name>
</gene>
<sequence length="132" mass="14898">MARKKFYEERNEGDVDMTPMLDIVFILLIFFIVTTSFVREEGLEVNRPKAQKSANNQNNPVIVVTISETGLVSFNGKIVDIERLPARIENYLATNNTNSAVVIPNVDTTHEHVVNVIDKIKIFDHLTISIGK</sequence>
<dbReference type="Proteomes" id="UP001157186">
    <property type="component" value="Unassembled WGS sequence"/>
</dbReference>
<keyword evidence="7" id="KW-0813">Transport</keyword>
<dbReference type="Pfam" id="PF02472">
    <property type="entry name" value="ExbD"/>
    <property type="match status" value="1"/>
</dbReference>
<evidence type="ECO:0000256" key="5">
    <source>
        <dbReference type="ARBA" id="ARBA00022989"/>
    </source>
</evidence>
<proteinExistence type="inferred from homology"/>
<dbReference type="PANTHER" id="PTHR30558">
    <property type="entry name" value="EXBD MEMBRANE COMPONENT OF PMF-DRIVEN MACROMOLECULE IMPORT SYSTEM"/>
    <property type="match status" value="1"/>
</dbReference>
<keyword evidence="7" id="KW-0653">Protein transport</keyword>
<keyword evidence="6 8" id="KW-0472">Membrane</keyword>
<keyword evidence="3" id="KW-1003">Cell membrane</keyword>
<dbReference type="InterPro" id="IPR003400">
    <property type="entry name" value="ExbD"/>
</dbReference>
<comment type="caution">
    <text evidence="9">The sequence shown here is derived from an EMBL/GenBank/DDBJ whole genome shotgun (WGS) entry which is preliminary data.</text>
</comment>
<dbReference type="Gene3D" id="3.30.420.270">
    <property type="match status" value="1"/>
</dbReference>
<feature type="transmembrane region" description="Helical" evidence="8">
    <location>
        <begin position="20"/>
        <end position="38"/>
    </location>
</feature>
<dbReference type="PANTHER" id="PTHR30558:SF13">
    <property type="entry name" value="BIOPOLYMER TRANSPORT PROTEIN EXBD2"/>
    <property type="match status" value="1"/>
</dbReference>
<protein>
    <submittedName>
        <fullName evidence="9">Biopolymer transporter ExbD</fullName>
    </submittedName>
</protein>
<organism evidence="9 10">
    <name type="scientific">Thalassotalea insulae</name>
    <dbReference type="NCBI Taxonomy" id="2056778"/>
    <lineage>
        <taxon>Bacteria</taxon>
        <taxon>Pseudomonadati</taxon>
        <taxon>Pseudomonadota</taxon>
        <taxon>Gammaproteobacteria</taxon>
        <taxon>Alteromonadales</taxon>
        <taxon>Colwelliaceae</taxon>
        <taxon>Thalassotalea</taxon>
    </lineage>
</organism>